<keyword evidence="2" id="KW-0560">Oxidoreductase</keyword>
<evidence type="ECO:0000256" key="3">
    <source>
        <dbReference type="ARBA" id="ARBA00035112"/>
    </source>
</evidence>
<dbReference type="AlphaFoldDB" id="A0A5N7DJI1"/>
<reference evidence="4 5" key="1">
    <citation type="submission" date="2019-04" db="EMBL/GenBank/DDBJ databases">
        <authorList>
            <consortium name="DOE Joint Genome Institute"/>
            <person name="Mondo S."/>
            <person name="Kjaerbolling I."/>
            <person name="Vesth T."/>
            <person name="Frisvad J.C."/>
            <person name="Nybo J.L."/>
            <person name="Theobald S."/>
            <person name="Kildgaard S."/>
            <person name="Isbrandt T."/>
            <person name="Kuo A."/>
            <person name="Sato A."/>
            <person name="Lyhne E.K."/>
            <person name="Kogle M.E."/>
            <person name="Wiebenga A."/>
            <person name="Kun R.S."/>
            <person name="Lubbers R.J."/>
            <person name="Makela M.R."/>
            <person name="Barry K."/>
            <person name="Chovatia M."/>
            <person name="Clum A."/>
            <person name="Daum C."/>
            <person name="Haridas S."/>
            <person name="He G."/>
            <person name="LaButti K."/>
            <person name="Lipzen A."/>
            <person name="Riley R."/>
            <person name="Salamov A."/>
            <person name="Simmons B.A."/>
            <person name="Magnuson J.K."/>
            <person name="Henrissat B."/>
            <person name="Mortensen U.H."/>
            <person name="Larsen T.O."/>
            <person name="Devries R.P."/>
            <person name="Grigoriev I.V."/>
            <person name="Machida M."/>
            <person name="Baker S.E."/>
            <person name="Andersen M.R."/>
            <person name="Cantor M.N."/>
            <person name="Hua S.X."/>
        </authorList>
    </citation>
    <scope>NUCLEOTIDE SEQUENCE [LARGE SCALE GENOMIC DNA]</scope>
    <source>
        <strain evidence="4 5">CBS 119388</strain>
    </source>
</reference>
<dbReference type="Proteomes" id="UP000325579">
    <property type="component" value="Unassembled WGS sequence"/>
</dbReference>
<dbReference type="GO" id="GO:0043386">
    <property type="term" value="P:mycotoxin biosynthetic process"/>
    <property type="evidence" value="ECO:0007669"/>
    <property type="project" value="InterPro"/>
</dbReference>
<name>A0A5N7DJI1_9EURO</name>
<dbReference type="PANTHER" id="PTHR33365">
    <property type="entry name" value="YALI0B05434P"/>
    <property type="match status" value="1"/>
</dbReference>
<dbReference type="PANTHER" id="PTHR33365:SF11">
    <property type="entry name" value="TAT PATHWAY SIGNAL SEQUENCE"/>
    <property type="match status" value="1"/>
</dbReference>
<accession>A0A5N7DJI1</accession>
<protein>
    <submittedName>
        <fullName evidence="4">Uncharacterized protein</fullName>
    </submittedName>
</protein>
<dbReference type="OrthoDB" id="4482539at2759"/>
<dbReference type="GO" id="GO:0016491">
    <property type="term" value="F:oxidoreductase activity"/>
    <property type="evidence" value="ECO:0007669"/>
    <property type="project" value="UniProtKB-KW"/>
</dbReference>
<dbReference type="Pfam" id="PF11807">
    <property type="entry name" value="UstYa"/>
    <property type="match status" value="1"/>
</dbReference>
<evidence type="ECO:0000256" key="2">
    <source>
        <dbReference type="ARBA" id="ARBA00023002"/>
    </source>
</evidence>
<dbReference type="InterPro" id="IPR021765">
    <property type="entry name" value="UstYa-like"/>
</dbReference>
<dbReference type="RefSeq" id="XP_031943906.1">
    <property type="nucleotide sequence ID" value="XM_032090921.1"/>
</dbReference>
<evidence type="ECO:0000313" key="4">
    <source>
        <dbReference type="EMBL" id="KAE8406587.1"/>
    </source>
</evidence>
<gene>
    <name evidence="4" type="ORF">BDV37DRAFT_58382</name>
</gene>
<evidence type="ECO:0000256" key="1">
    <source>
        <dbReference type="ARBA" id="ARBA00004685"/>
    </source>
</evidence>
<organism evidence="4 5">
    <name type="scientific">Aspergillus pseudonomiae</name>
    <dbReference type="NCBI Taxonomy" id="1506151"/>
    <lineage>
        <taxon>Eukaryota</taxon>
        <taxon>Fungi</taxon>
        <taxon>Dikarya</taxon>
        <taxon>Ascomycota</taxon>
        <taxon>Pezizomycotina</taxon>
        <taxon>Eurotiomycetes</taxon>
        <taxon>Eurotiomycetidae</taxon>
        <taxon>Eurotiales</taxon>
        <taxon>Aspergillaceae</taxon>
        <taxon>Aspergillus</taxon>
        <taxon>Aspergillus subgen. Circumdati</taxon>
    </lineage>
</organism>
<proteinExistence type="inferred from homology"/>
<dbReference type="GeneID" id="43675612"/>
<sequence>MSLKIGKMLGDVLGRRGPEYSQVCDSTDSIREDTLTESTAQGSRGSSISRVMSLAALFTLGVAVGMLGTRAVYQTKTSTLGCSTGELPIHGDFVPQVRISSCAPQLVRHYPEFEAPPPAEEETEEVWDSLIPNGVGYVIHPDISPNMSVLGVFHELHCLYLIRRAYYANNTVEESFDVGIERHPHVGHCFDYLRQSILCAADSHLEPTTERVIGNDRWGFQRQCRNYTEIKEWAAQWKVFDIEGSFVPSFLQHNH</sequence>
<comment type="similarity">
    <text evidence="3">Belongs to the ustYa family.</text>
</comment>
<dbReference type="EMBL" id="ML736753">
    <property type="protein sequence ID" value="KAE8406587.1"/>
    <property type="molecule type" value="Genomic_DNA"/>
</dbReference>
<comment type="pathway">
    <text evidence="1">Mycotoxin biosynthesis.</text>
</comment>
<evidence type="ECO:0000313" key="5">
    <source>
        <dbReference type="Proteomes" id="UP000325579"/>
    </source>
</evidence>
<accession>A0A5N6HYZ3</accession>
<keyword evidence="5" id="KW-1185">Reference proteome</keyword>